<accession>A0ABQ9PV00</accession>
<evidence type="ECO:0000313" key="3">
    <source>
        <dbReference type="EMBL" id="KAK0375369.1"/>
    </source>
</evidence>
<sequence>MATANITLPEDLGSKSLLMFDDLVSRGKLFYSESKSDIVSHNGFEFEFRISPALKRKPYLERDDPKRTADKGPFLTPDPDFVVAQVGSHHALKLNLCCMYRPAFVLYTRLFEPQTQDLNFVDVEAARAVMIALKPTLGPQLMIYNCGVDAGSSQGHKHMQIFPQPTHFSLYPQKATSEIGKRLESQVEAAAKRVPNAEINSTIAGVPNLHFVLRLPQAATHEQACHSLERLVSAAREIATTYGERSDYNVIMAEDWICVVPRRLVGKDGVGANGAGMVGLVWLRDQTERDGWDSFGLTDHLVQLGVSRTCVPR</sequence>
<dbReference type="SUPFAM" id="SSF54197">
    <property type="entry name" value="HIT-like"/>
    <property type="match status" value="1"/>
</dbReference>
<dbReference type="PANTHER" id="PTHR38420:SF1">
    <property type="entry name" value="PUTATIVE (AFU_ORTHOLOGUE AFUA_5G14690)-RELATED"/>
    <property type="match status" value="1"/>
</dbReference>
<organism evidence="3 4">
    <name type="scientific">Colletotrichum limetticola</name>
    <dbReference type="NCBI Taxonomy" id="1209924"/>
    <lineage>
        <taxon>Eukaryota</taxon>
        <taxon>Fungi</taxon>
        <taxon>Dikarya</taxon>
        <taxon>Ascomycota</taxon>
        <taxon>Pezizomycotina</taxon>
        <taxon>Sordariomycetes</taxon>
        <taxon>Hypocreomycetidae</taxon>
        <taxon>Glomerellales</taxon>
        <taxon>Glomerellaceae</taxon>
        <taxon>Colletotrichum</taxon>
        <taxon>Colletotrichum acutatum species complex</taxon>
    </lineage>
</organism>
<dbReference type="Proteomes" id="UP001169217">
    <property type="component" value="Unassembled WGS sequence"/>
</dbReference>
<dbReference type="InterPro" id="IPR036265">
    <property type="entry name" value="HIT-like_sf"/>
</dbReference>
<evidence type="ECO:0000259" key="2">
    <source>
        <dbReference type="Pfam" id="PF19327"/>
    </source>
</evidence>
<reference evidence="3" key="1">
    <citation type="submission" date="2023-04" db="EMBL/GenBank/DDBJ databases">
        <title>Colletotrichum limetticola genome sequence.</title>
        <authorList>
            <person name="Baroncelli R."/>
        </authorList>
    </citation>
    <scope>NUCLEOTIDE SEQUENCE</scope>
    <source>
        <strain evidence="3">KLA-Anderson</strain>
    </source>
</reference>
<protein>
    <recommendedName>
        <fullName evidence="5">ATP adenylyltransferase</fullName>
    </recommendedName>
</protein>
<dbReference type="Gene3D" id="3.30.428.70">
    <property type="match status" value="1"/>
</dbReference>
<dbReference type="Pfam" id="PF09830">
    <property type="entry name" value="ATP_transf"/>
    <property type="match status" value="1"/>
</dbReference>
<dbReference type="EMBL" id="JARUPT010000208">
    <property type="protein sequence ID" value="KAK0375369.1"/>
    <property type="molecule type" value="Genomic_DNA"/>
</dbReference>
<proteinExistence type="predicted"/>
<evidence type="ECO:0008006" key="5">
    <source>
        <dbReference type="Google" id="ProtNLM"/>
    </source>
</evidence>
<dbReference type="InterPro" id="IPR043171">
    <property type="entry name" value="Ap4A_phos1/2-like"/>
</dbReference>
<dbReference type="Pfam" id="PF19327">
    <property type="entry name" value="Ap4A_phos_N"/>
    <property type="match status" value="1"/>
</dbReference>
<dbReference type="InterPro" id="IPR009163">
    <property type="entry name" value="Ap4A_phos1/2"/>
</dbReference>
<name>A0ABQ9PV00_9PEZI</name>
<comment type="caution">
    <text evidence="3">The sequence shown here is derived from an EMBL/GenBank/DDBJ whole genome shotgun (WGS) entry which is preliminary data.</text>
</comment>
<dbReference type="InterPro" id="IPR045759">
    <property type="entry name" value="Ap4A_phos1/2_N"/>
</dbReference>
<feature type="domain" description="ATP adenylyltransferase C-terminal" evidence="1">
    <location>
        <begin position="206"/>
        <end position="306"/>
    </location>
</feature>
<evidence type="ECO:0000259" key="1">
    <source>
        <dbReference type="Pfam" id="PF09830"/>
    </source>
</evidence>
<keyword evidence="4" id="KW-1185">Reference proteome</keyword>
<evidence type="ECO:0000313" key="4">
    <source>
        <dbReference type="Proteomes" id="UP001169217"/>
    </source>
</evidence>
<dbReference type="InterPro" id="IPR019200">
    <property type="entry name" value="ATP_adenylylTrfase_C"/>
</dbReference>
<dbReference type="PANTHER" id="PTHR38420">
    <property type="entry name" value="AP-4-A PHOSPHORYLASE II"/>
    <property type="match status" value="1"/>
</dbReference>
<gene>
    <name evidence="3" type="ORF">CLIM01_07268</name>
</gene>
<feature type="domain" description="Ap4A phosphorylase 1/2 N-terminal" evidence="2">
    <location>
        <begin position="26"/>
        <end position="166"/>
    </location>
</feature>